<feature type="domain" description="Phage tail collar" evidence="1">
    <location>
        <begin position="54"/>
        <end position="111"/>
    </location>
</feature>
<dbReference type="InterPro" id="IPR011083">
    <property type="entry name" value="Phage_tail_collar_dom"/>
</dbReference>
<evidence type="ECO:0000313" key="4">
    <source>
        <dbReference type="Proteomes" id="UP001106592"/>
    </source>
</evidence>
<dbReference type="Proteomes" id="UP001106592">
    <property type="component" value="Unassembled WGS sequence"/>
</dbReference>
<evidence type="ECO:0000259" key="1">
    <source>
        <dbReference type="Pfam" id="PF07484"/>
    </source>
</evidence>
<proteinExistence type="predicted"/>
<organism evidence="3 4">
    <name type="scientific">Pseudomonas aegrilactucae</name>
    <dbReference type="NCBI Taxonomy" id="2854028"/>
    <lineage>
        <taxon>Bacteria</taxon>
        <taxon>Pseudomonadati</taxon>
        <taxon>Pseudomonadota</taxon>
        <taxon>Gammaproteobacteria</taxon>
        <taxon>Pseudomonadales</taxon>
        <taxon>Pseudomonadaceae</taxon>
        <taxon>Pseudomonas</taxon>
    </lineage>
</organism>
<reference evidence="3" key="1">
    <citation type="journal article" date="2022" name="Int. J. Syst. Evol. Microbiol.">
        <title>Pseudomonas aegrilactucae sp. nov. and Pseudomonas morbosilactucae sp. nov., pathogens causing bacterial rot of lettuce in Japan.</title>
        <authorList>
            <person name="Sawada H."/>
            <person name="Fujikawa T."/>
            <person name="Satou M."/>
        </authorList>
    </citation>
    <scope>NUCLEOTIDE SEQUENCE</scope>
    <source>
        <strain evidence="3">MAFF 301350</strain>
    </source>
</reference>
<accession>A0A9Q2XK40</accession>
<feature type="domain" description="Putative tail fiber protein gp53-like C-terminal" evidence="2">
    <location>
        <begin position="289"/>
        <end position="373"/>
    </location>
</feature>
<dbReference type="AlphaFoldDB" id="A0A9Q2XK40"/>
<keyword evidence="4" id="KW-1185">Reference proteome</keyword>
<name>A0A9Q2XK40_9PSED</name>
<comment type="caution">
    <text evidence="3">The sequence shown here is derived from an EMBL/GenBank/DDBJ whole genome shotgun (WGS) entry which is preliminary data.</text>
</comment>
<evidence type="ECO:0000313" key="3">
    <source>
        <dbReference type="EMBL" id="MBV6288511.1"/>
    </source>
</evidence>
<reference evidence="3" key="2">
    <citation type="journal article" date="2023" name="Plant Pathol.">
        <title>Dismantling and reorganizing Pseudomonas marginalis sensu#lato.</title>
        <authorList>
            <person name="Sawada H."/>
            <person name="Fujikawa T."/>
            <person name="Satou M."/>
        </authorList>
    </citation>
    <scope>NUCLEOTIDE SEQUENCE</scope>
    <source>
        <strain evidence="3">MAFF 301350</strain>
    </source>
</reference>
<gene>
    <name evidence="3" type="ORF">KUO17_15995</name>
</gene>
<dbReference type="Pfam" id="PF21882">
    <property type="entry name" value="Gp53-like_C"/>
    <property type="match status" value="1"/>
</dbReference>
<dbReference type="EMBL" id="JAHTBI010000053">
    <property type="protein sequence ID" value="MBV6288511.1"/>
    <property type="molecule type" value="Genomic_DNA"/>
</dbReference>
<dbReference type="InterPro" id="IPR054075">
    <property type="entry name" value="Gp53-like_C"/>
</dbReference>
<sequence length="373" mass="38927">MPGSLIPASWGNAVTEEVLGVIKAAGLKPSETDNAQLAKAFKAMIAEASALPIGSMIAFTKGTVPPGFLELDGSVQSSTAYPQLAAYLGTTFNVGSEPSGYFRLPETRGEALRGWDHGRGVDAGRQLGSFQQDALQNIVGALNSRKAASESVAGTIYSTSGVFGFEMSNGPTVYGTASSTTTSPSDTVKFDASKVVRTATETRMRNLAVMWCIKAWDAPVNQGNIDVSALLPLAAQATESKLGTAKVATLVQVEAGVADNVIVTPKKLRLGFSALFAVNGYVVLPSWLGGLIIQWGTATQSVGSINVTYPIPFPKSVYVVSTNPADTEDNYVFSQAVSITSSGFRTAVYTGRQGSAPVANNIAVSLGWLALGR</sequence>
<evidence type="ECO:0000259" key="2">
    <source>
        <dbReference type="Pfam" id="PF21882"/>
    </source>
</evidence>
<dbReference type="Pfam" id="PF07484">
    <property type="entry name" value="Collar"/>
    <property type="match status" value="1"/>
</dbReference>
<protein>
    <submittedName>
        <fullName evidence="3">Tail fiber protein</fullName>
    </submittedName>
</protein>